<dbReference type="SUPFAM" id="SSF57889">
    <property type="entry name" value="Cysteine-rich domain"/>
    <property type="match status" value="4"/>
</dbReference>
<organism evidence="3 4">
    <name type="scientific">Camelina sativa</name>
    <name type="common">False flax</name>
    <name type="synonym">Myagrum sativum</name>
    <dbReference type="NCBI Taxonomy" id="90675"/>
    <lineage>
        <taxon>Eukaryota</taxon>
        <taxon>Viridiplantae</taxon>
        <taxon>Streptophyta</taxon>
        <taxon>Embryophyta</taxon>
        <taxon>Tracheophyta</taxon>
        <taxon>Spermatophyta</taxon>
        <taxon>Magnoliopsida</taxon>
        <taxon>eudicotyledons</taxon>
        <taxon>Gunneridae</taxon>
        <taxon>Pentapetalae</taxon>
        <taxon>rosids</taxon>
        <taxon>malvids</taxon>
        <taxon>Brassicales</taxon>
        <taxon>Brassicaceae</taxon>
        <taxon>Camelineae</taxon>
        <taxon>Camelina</taxon>
    </lineage>
</organism>
<evidence type="ECO:0000313" key="4">
    <source>
        <dbReference type="RefSeq" id="XP_010507074.1"/>
    </source>
</evidence>
<dbReference type="InterPro" id="IPR046349">
    <property type="entry name" value="C1-like_sf"/>
</dbReference>
<dbReference type="RefSeq" id="XP_010507074.1">
    <property type="nucleotide sequence ID" value="XM_010508772.1"/>
</dbReference>
<dbReference type="PANTHER" id="PTHR32410">
    <property type="entry name" value="CYSTEINE/HISTIDINE-RICH C1 DOMAIN FAMILY PROTEIN"/>
    <property type="match status" value="1"/>
</dbReference>
<dbReference type="PANTHER" id="PTHR32410:SF155">
    <property type="entry name" value="CHP-RICH ZINC FINGER PROTEIN-LIKE"/>
    <property type="match status" value="1"/>
</dbReference>
<evidence type="ECO:0000313" key="3">
    <source>
        <dbReference type="Proteomes" id="UP000694864"/>
    </source>
</evidence>
<dbReference type="InterPro" id="IPR053192">
    <property type="entry name" value="Vacuole_Formation_Reg"/>
</dbReference>
<dbReference type="Proteomes" id="UP000694864">
    <property type="component" value="Chromosome 4"/>
</dbReference>
<dbReference type="InterPro" id="IPR004146">
    <property type="entry name" value="DC1"/>
</dbReference>
<reference evidence="4" key="2">
    <citation type="submission" date="2025-08" db="UniProtKB">
        <authorList>
            <consortium name="RefSeq"/>
        </authorList>
    </citation>
    <scope>IDENTIFICATION</scope>
    <source>
        <tissue evidence="4">Leaf</tissue>
    </source>
</reference>
<keyword evidence="1" id="KW-0677">Repeat</keyword>
<name>A0ABM0YWV1_CAMSA</name>
<feature type="domain" description="DC1" evidence="2">
    <location>
        <begin position="214"/>
        <end position="268"/>
    </location>
</feature>
<keyword evidence="3" id="KW-1185">Reference proteome</keyword>
<sequence>MHFHKKCAESSSEINHPSHTRHPLKLLTHGVHDGSNIDLCRFCGGTFRKLIYHCSICVFSLDPVCAHNPPPLTIDHPKGHEHTLTLMPRLIFFTCNACGTFGDRSPYVCPQCDFMIHKDCIYLPRVININRHHHRVSWSYFIGPRNWICGVCRQNIYGRYEVYSCSVCPQYAVHSRCTTRGHVLDGKELEEEPAEEIEDVEPFKVVGENLINHFSHDAHNLRFKESGGNSKGTTGEESMRCHACILTIDMDSFYACVDCDFILHSICANLPRKKRHILHNHPLTLQTEIPYHKLYNGVFECSACTEFSSGFSYVGSGVQLDVRCGSISVPFVHQGHPHPFFFTLPDPKTCGSCGSNYDKVLNCIECDFALCFSCAALPYVVRNQKYDIHPITISFGKKASGVYWCDICETQLNPNIHFHIGCVHLRGFIHVKPGHKYDNPSHGPH</sequence>
<feature type="domain" description="DC1" evidence="2">
    <location>
        <begin position="130"/>
        <end position="177"/>
    </location>
</feature>
<accession>A0ABM0YWV1</accession>
<reference evidence="3" key="1">
    <citation type="journal article" date="2014" name="Nat. Commun.">
        <title>The emerging biofuel crop Camelina sativa retains a highly undifferentiated hexaploid genome structure.</title>
        <authorList>
            <person name="Kagale S."/>
            <person name="Koh C."/>
            <person name="Nixon J."/>
            <person name="Bollina V."/>
            <person name="Clarke W.E."/>
            <person name="Tuteja R."/>
            <person name="Spillane C."/>
            <person name="Robinson S.J."/>
            <person name="Links M.G."/>
            <person name="Clarke C."/>
            <person name="Higgins E.E."/>
            <person name="Huebert T."/>
            <person name="Sharpe A.G."/>
            <person name="Parkin I.A."/>
        </authorList>
    </citation>
    <scope>NUCLEOTIDE SEQUENCE [LARGE SCALE GENOMIC DNA]</scope>
    <source>
        <strain evidence="3">cv. DH55</strain>
    </source>
</reference>
<gene>
    <name evidence="4" type="primary">LOC104783641</name>
</gene>
<feature type="domain" description="DC1" evidence="2">
    <location>
        <begin position="17"/>
        <end position="66"/>
    </location>
</feature>
<dbReference type="Pfam" id="PF03107">
    <property type="entry name" value="C1_2"/>
    <property type="match status" value="4"/>
</dbReference>
<evidence type="ECO:0000256" key="1">
    <source>
        <dbReference type="ARBA" id="ARBA00022737"/>
    </source>
</evidence>
<protein>
    <submittedName>
        <fullName evidence="4">Uncharacterized protein LOC104783641</fullName>
    </submittedName>
</protein>
<feature type="domain" description="DC1" evidence="2">
    <location>
        <begin position="79"/>
        <end position="121"/>
    </location>
</feature>
<evidence type="ECO:0000259" key="2">
    <source>
        <dbReference type="Pfam" id="PF03107"/>
    </source>
</evidence>
<dbReference type="GeneID" id="104783641"/>
<proteinExistence type="predicted"/>